<evidence type="ECO:0000313" key="1">
    <source>
        <dbReference type="EMBL" id="HGU47084.1"/>
    </source>
</evidence>
<dbReference type="EMBL" id="DSZH01000039">
    <property type="protein sequence ID" value="HGU47084.1"/>
    <property type="molecule type" value="Genomic_DNA"/>
</dbReference>
<dbReference type="Gene3D" id="2.120.10.80">
    <property type="entry name" value="Kelch-type beta propeller"/>
    <property type="match status" value="1"/>
</dbReference>
<reference evidence="1" key="1">
    <citation type="journal article" date="2020" name="mSystems">
        <title>Genome- and Community-Level Interaction Insights into Carbon Utilization and Element Cycling Functions of Hydrothermarchaeota in Hydrothermal Sediment.</title>
        <authorList>
            <person name="Zhou Z."/>
            <person name="Liu Y."/>
            <person name="Xu W."/>
            <person name="Pan J."/>
            <person name="Luo Z.H."/>
            <person name="Li M."/>
        </authorList>
    </citation>
    <scope>NUCLEOTIDE SEQUENCE [LARGE SCALE GENOMIC DNA]</scope>
    <source>
        <strain evidence="1">SpSt-594</strain>
    </source>
</reference>
<gene>
    <name evidence="1" type="ORF">ENT60_00775</name>
</gene>
<dbReference type="AlphaFoldDB" id="A0A7C4S0Y2"/>
<proteinExistence type="predicted"/>
<organism evidence="1">
    <name type="scientific">candidate division WOR-3 bacterium</name>
    <dbReference type="NCBI Taxonomy" id="2052148"/>
    <lineage>
        <taxon>Bacteria</taxon>
        <taxon>Bacteria division WOR-3</taxon>
    </lineage>
</organism>
<accession>A0A7C4S0Y2</accession>
<comment type="caution">
    <text evidence="1">The sequence shown here is derived from an EMBL/GenBank/DDBJ whole genome shotgun (WGS) entry which is preliminary data.</text>
</comment>
<name>A0A7C4S0Y2_UNCW3</name>
<dbReference type="InterPro" id="IPR011043">
    <property type="entry name" value="Gal_Oxase/kelch_b-propeller"/>
</dbReference>
<sequence length="432" mass="50075">MRYLMILVILMIPLFLFGQWVRPCPTRTPHPQFPGTAMTYGNPMWYSPPWPDYGKIYALFGLAGNRFYSWDCSQNTRPGIWVELARLPTDNAYYGASICYFADLIATESFIFCIPGLVSPNLPRNEFWCYHIEENRWYRLEDVPNSQTTIGFGSDICVGEVVRDPFVPDGRAVKIYVLKGTTRTDQYNNEFYVYYFPLGVPVAKKFEILRNTPSRWQRLSDFRHGCNAQMCYVPSRNEIYALRGNPVTNKETIFCYSVRNNTWNYWKEYWWKVCGGAMKTFGVVGNERVYPNEDTLLMVLRGDETKDFYRIGIPGGIKVNLQRAPFRVNGNCDIAFGYWQGYEDVDLWGMWAFFGDYDNPGDSVGFYMGYASSEEEFGNGPQGYSQNFVFKDLNQFLKLMLTTDFSSSISIKIYNSLGDLYFLLLIFPPIKT</sequence>
<protein>
    <submittedName>
        <fullName evidence="1">Uncharacterized protein</fullName>
    </submittedName>
</protein>
<dbReference type="SUPFAM" id="SSF50965">
    <property type="entry name" value="Galactose oxidase, central domain"/>
    <property type="match status" value="1"/>
</dbReference>
<dbReference type="InterPro" id="IPR015915">
    <property type="entry name" value="Kelch-typ_b-propeller"/>
</dbReference>